<accession>A0A653B1A9</accession>
<protein>
    <submittedName>
        <fullName evidence="1">Uncharacterized protein</fullName>
    </submittedName>
</protein>
<evidence type="ECO:0000313" key="1">
    <source>
        <dbReference type="EMBL" id="VDN62393.1"/>
    </source>
</evidence>
<sequence length="29" mass="3386">MDDAFFIHQISESATVDEKSIIHPTQDFY</sequence>
<reference evidence="1" key="1">
    <citation type="submission" date="2018-11" db="EMBL/GenBank/DDBJ databases">
        <authorList>
            <consortium name="Genoscope - CEA"/>
            <person name="William W."/>
        </authorList>
    </citation>
    <scope>NUCLEOTIDE SEQUENCE [LARGE SCALE GENOMIC DNA]</scope>
    <source>
        <strain evidence="1">T9AD</strain>
    </source>
</reference>
<dbReference type="EMBL" id="LR130779">
    <property type="protein sequence ID" value="VDN62393.1"/>
    <property type="molecule type" value="Genomic_DNA"/>
</dbReference>
<organism evidence="1">
    <name type="scientific">Ectopseudomonas oleovorans</name>
    <name type="common">Pseudomonas oleovorans</name>
    <dbReference type="NCBI Taxonomy" id="301"/>
    <lineage>
        <taxon>Bacteria</taxon>
        <taxon>Pseudomonadati</taxon>
        <taxon>Pseudomonadota</taxon>
        <taxon>Gammaproteobacteria</taxon>
        <taxon>Pseudomonadales</taxon>
        <taxon>Pseudomonadaceae</taxon>
        <taxon>Ectopseudomonas</taxon>
    </lineage>
</organism>
<dbReference type="AlphaFoldDB" id="A0A653B1A9"/>
<gene>
    <name evidence="1" type="ORF">POT9AD_1406</name>
</gene>
<proteinExistence type="predicted"/>
<name>A0A653B1A9_ECTOL</name>